<gene>
    <name evidence="6" type="ORF">ASIM_LOCUS10019</name>
</gene>
<feature type="domain" description="GCVT N-terminal" evidence="3">
    <location>
        <begin position="472"/>
        <end position="735"/>
    </location>
</feature>
<dbReference type="InterPro" id="IPR006076">
    <property type="entry name" value="FAD-dep_OxRdtase"/>
</dbReference>
<feature type="domain" description="FAD dependent oxidoreductase central" evidence="5">
    <location>
        <begin position="417"/>
        <end position="467"/>
    </location>
</feature>
<comment type="similarity">
    <text evidence="1">Belongs to the GcvT family.</text>
</comment>
<dbReference type="InterPro" id="IPR027266">
    <property type="entry name" value="TrmE/GcvT-like"/>
</dbReference>
<dbReference type="GO" id="GO:0005739">
    <property type="term" value="C:mitochondrion"/>
    <property type="evidence" value="ECO:0007669"/>
    <property type="project" value="TreeGrafter"/>
</dbReference>
<dbReference type="Gene3D" id="3.50.50.60">
    <property type="entry name" value="FAD/NAD(P)-binding domain"/>
    <property type="match status" value="1"/>
</dbReference>
<evidence type="ECO:0000313" key="8">
    <source>
        <dbReference type="WBParaSite" id="ASIM_0001028801-mRNA-1"/>
    </source>
</evidence>
<dbReference type="SUPFAM" id="SSF101790">
    <property type="entry name" value="Aminomethyltransferase beta-barrel domain"/>
    <property type="match status" value="1"/>
</dbReference>
<evidence type="ECO:0000313" key="7">
    <source>
        <dbReference type="Proteomes" id="UP000267096"/>
    </source>
</evidence>
<feature type="domain" description="FAD dependent oxidoreductase" evidence="2">
    <location>
        <begin position="48"/>
        <end position="414"/>
    </location>
</feature>
<dbReference type="InterPro" id="IPR029043">
    <property type="entry name" value="GcvT/YgfZ_C"/>
</dbReference>
<dbReference type="Pfam" id="PF01571">
    <property type="entry name" value="GCV_T"/>
    <property type="match status" value="1"/>
</dbReference>
<reference evidence="8" key="1">
    <citation type="submission" date="2017-02" db="UniProtKB">
        <authorList>
            <consortium name="WormBaseParasite"/>
        </authorList>
    </citation>
    <scope>IDENTIFICATION</scope>
</reference>
<proteinExistence type="inferred from homology"/>
<evidence type="ECO:0000259" key="3">
    <source>
        <dbReference type="Pfam" id="PF01571"/>
    </source>
</evidence>
<dbReference type="SUPFAM" id="SSF54373">
    <property type="entry name" value="FAD-linked reductases, C-terminal domain"/>
    <property type="match status" value="1"/>
</dbReference>
<dbReference type="Pfam" id="PF01266">
    <property type="entry name" value="DAO"/>
    <property type="match status" value="1"/>
</dbReference>
<dbReference type="SUPFAM" id="SSF51905">
    <property type="entry name" value="FAD/NAD(P)-binding domain"/>
    <property type="match status" value="1"/>
</dbReference>
<organism evidence="8">
    <name type="scientific">Anisakis simplex</name>
    <name type="common">Herring worm</name>
    <dbReference type="NCBI Taxonomy" id="6269"/>
    <lineage>
        <taxon>Eukaryota</taxon>
        <taxon>Metazoa</taxon>
        <taxon>Ecdysozoa</taxon>
        <taxon>Nematoda</taxon>
        <taxon>Chromadorea</taxon>
        <taxon>Rhabditida</taxon>
        <taxon>Spirurina</taxon>
        <taxon>Ascaridomorpha</taxon>
        <taxon>Ascaridoidea</taxon>
        <taxon>Anisakidae</taxon>
        <taxon>Anisakis</taxon>
        <taxon>Anisakis simplex complex</taxon>
    </lineage>
</organism>
<name>A0A0M3JRD7_ANISI</name>
<feature type="domain" description="Aminomethyltransferase C-terminal" evidence="4">
    <location>
        <begin position="771"/>
        <end position="816"/>
    </location>
</feature>
<dbReference type="AlphaFoldDB" id="A0A0M3JRD7"/>
<dbReference type="Gene3D" id="3.30.70.1400">
    <property type="entry name" value="Aminomethyltransferase beta-barrel domains"/>
    <property type="match status" value="1"/>
</dbReference>
<dbReference type="Gene3D" id="3.30.1360.120">
    <property type="entry name" value="Probable tRNA modification gtpase trme, domain 1"/>
    <property type="match status" value="1"/>
</dbReference>
<evidence type="ECO:0000259" key="4">
    <source>
        <dbReference type="Pfam" id="PF08669"/>
    </source>
</evidence>
<dbReference type="PANTHER" id="PTHR43757:SF2">
    <property type="entry name" value="AMINOMETHYLTRANSFERASE, MITOCHONDRIAL"/>
    <property type="match status" value="1"/>
</dbReference>
<dbReference type="Gene3D" id="3.30.9.10">
    <property type="entry name" value="D-Amino Acid Oxidase, subunit A, domain 2"/>
    <property type="match status" value="1"/>
</dbReference>
<keyword evidence="7" id="KW-1185">Reference proteome</keyword>
<dbReference type="WBParaSite" id="ASIM_0001028801-mRNA-1">
    <property type="protein sequence ID" value="ASIM_0001028801-mRNA-1"/>
    <property type="gene ID" value="ASIM_0001028801"/>
</dbReference>
<reference evidence="6 7" key="2">
    <citation type="submission" date="2018-11" db="EMBL/GenBank/DDBJ databases">
        <authorList>
            <consortium name="Pathogen Informatics"/>
        </authorList>
    </citation>
    <scope>NUCLEOTIDE SEQUENCE [LARGE SCALE GENOMIC DNA]</scope>
</reference>
<dbReference type="SUPFAM" id="SSF103025">
    <property type="entry name" value="Folate-binding domain"/>
    <property type="match status" value="1"/>
</dbReference>
<sequence>MWEEGSQNQKLRIDAMLRALKCAQRSRCIPIKLQTRLASDLPHDAFAVIVGGGVPGTSLAYHLAKRNIKEVVVLERQTITSGRQLPYRIYRKIYFQPGLVISGHPAHRYKPILAYSVDLYSRIGNETGVDVSFSRPGTIQLATKQSVMDEFRRYTARDYFQKGDVCKTTLISADEVKKLAPIVDTTKVLGALYTSGDGFIDVQALTMALARGAQNGGAKIVEQCASFKLIAQENGEWIVQLEDGREIKTMNIVNAAGIWTNEVAKLTAYETALVDIETQYAWIGPLPEVGKLENLPSIIDHDSTFYVRQTGDKLYFGAFDSQSMVRDDWTVNMPKEAKVEPHFERIDGAHKIACELIPSLKGAAVEPFAYAVAMTPDGYPLIGPIDWKQNYWLQTGYTDGVSGGGGTGKYLADWMVDGEPPSELFDADPNRFDRWSNRKFIAEKSRETISMYYNWSNTNRPAGRPTERVSGIYARLVKEGASFFFRNGWEVAQWFALPNETTLQTMIREYQTATTKCTIVDVTWRGKIEVRGPDSIAFLDQIMTNAVPELGSITSSLMLTRKGHILAPFTIFHHDQYKTNFILLTDPERESRDLYWLKKAAADLKMNVQITAVGEYLASLALVGPESRNLLQGLTKSDISSKGFAHRSTRLLRLDNVPAIVARTSTLTGQLSFELFHNRWQLIIFWTSCYKHHETGAWIQTLGKGAQYFKVGRFQLTLDTNPFECGLSHLIDLNKKDFIGKTSAVELSQKKWNRKLAMLVGDPLKEGQDWESVPKGKEVVRKQGAEERIGQITSGTFSVQLHRPLAYAWVNTDVSTDDAVSLLTDFLSFLYLTRSLSLSIFTQPNNVIFT</sequence>
<evidence type="ECO:0000256" key="1">
    <source>
        <dbReference type="ARBA" id="ARBA00008609"/>
    </source>
</evidence>
<dbReference type="Gene3D" id="2.40.30.110">
    <property type="entry name" value="Aminomethyltransferase beta-barrel domains"/>
    <property type="match status" value="1"/>
</dbReference>
<dbReference type="EMBL" id="UYRR01030980">
    <property type="protein sequence ID" value="VDK42197.1"/>
    <property type="molecule type" value="Genomic_DNA"/>
</dbReference>
<evidence type="ECO:0000259" key="5">
    <source>
        <dbReference type="Pfam" id="PF16350"/>
    </source>
</evidence>
<dbReference type="Pfam" id="PF08669">
    <property type="entry name" value="GCV_T_C"/>
    <property type="match status" value="1"/>
</dbReference>
<accession>A0A0M3JRD7</accession>
<dbReference type="PANTHER" id="PTHR43757">
    <property type="entry name" value="AMINOMETHYLTRANSFERASE"/>
    <property type="match status" value="1"/>
</dbReference>
<evidence type="ECO:0000259" key="2">
    <source>
        <dbReference type="Pfam" id="PF01266"/>
    </source>
</evidence>
<dbReference type="InterPro" id="IPR028896">
    <property type="entry name" value="GcvT/YgfZ/DmdA"/>
</dbReference>
<dbReference type="Proteomes" id="UP000267096">
    <property type="component" value="Unassembled WGS sequence"/>
</dbReference>
<dbReference type="InterPro" id="IPR032503">
    <property type="entry name" value="FAO_M"/>
</dbReference>
<evidence type="ECO:0000313" key="6">
    <source>
        <dbReference type="EMBL" id="VDK42197.1"/>
    </source>
</evidence>
<dbReference type="Pfam" id="PF16350">
    <property type="entry name" value="FAO_M"/>
    <property type="match status" value="1"/>
</dbReference>
<dbReference type="InterPro" id="IPR013977">
    <property type="entry name" value="GcvT_C"/>
</dbReference>
<dbReference type="InterPro" id="IPR036188">
    <property type="entry name" value="FAD/NAD-bd_sf"/>
</dbReference>
<protein>
    <submittedName>
        <fullName evidence="8">Dimethylglycine dehydrogenase, mitochondrial (inferred by orthology to a human protein)</fullName>
    </submittedName>
</protein>
<dbReference type="OrthoDB" id="5864257at2759"/>
<dbReference type="InterPro" id="IPR006222">
    <property type="entry name" value="GCVT_N"/>
</dbReference>